<comment type="caution">
    <text evidence="2">The sequence shown here is derived from an EMBL/GenBank/DDBJ whole genome shotgun (WGS) entry which is preliminary data.</text>
</comment>
<protein>
    <submittedName>
        <fullName evidence="2">Uncharacterized protein</fullName>
    </submittedName>
</protein>
<evidence type="ECO:0000256" key="1">
    <source>
        <dbReference type="SAM" id="MobiDB-lite"/>
    </source>
</evidence>
<dbReference type="AlphaFoldDB" id="A0A1M2VNI5"/>
<evidence type="ECO:0000313" key="2">
    <source>
        <dbReference type="EMBL" id="OJT09147.1"/>
    </source>
</evidence>
<feature type="compositionally biased region" description="Polar residues" evidence="1">
    <location>
        <begin position="92"/>
        <end position="101"/>
    </location>
</feature>
<gene>
    <name evidence="2" type="ORF">TRAPUB_14406</name>
</gene>
<feature type="compositionally biased region" description="Low complexity" evidence="1">
    <location>
        <begin position="57"/>
        <end position="70"/>
    </location>
</feature>
<dbReference type="OMA" id="LPTYWPR"/>
<keyword evidence="3" id="KW-1185">Reference proteome</keyword>
<accession>A0A1M2VNI5</accession>
<name>A0A1M2VNI5_TRAPU</name>
<reference evidence="2 3" key="1">
    <citation type="submission" date="2016-10" db="EMBL/GenBank/DDBJ databases">
        <title>Genome sequence of the basidiomycete white-rot fungus Trametes pubescens.</title>
        <authorList>
            <person name="Makela M.R."/>
            <person name="Granchi Z."/>
            <person name="Peng M."/>
            <person name="De Vries R.P."/>
            <person name="Grigoriev I."/>
            <person name="Riley R."/>
            <person name="Hilden K."/>
        </authorList>
    </citation>
    <scope>NUCLEOTIDE SEQUENCE [LARGE SCALE GENOMIC DNA]</scope>
    <source>
        <strain evidence="2 3">FBCC735</strain>
    </source>
</reference>
<proteinExistence type="predicted"/>
<feature type="region of interest" description="Disordered" evidence="1">
    <location>
        <begin position="186"/>
        <end position="249"/>
    </location>
</feature>
<dbReference type="OrthoDB" id="2752724at2759"/>
<sequence length="249" mass="26926">MESIPEFDDMPEIPFVSAAVAYADDWIPSDRPAEPARIDERCESSSFWSTLMRRTASKSSDVSTSTSTSSAILGQTSVRDLAPSRSRKRAGSVTSIASSRTKPAPAKSILSSGDSVKTRRRKAPSVKFLDMPTIHYDDDEYLYDDTDERGADPCMSPPPKKKAKGLGGLLSLRWLFGPSKVENRVTPSAPTGSVRPAISGPFPLWDSPPRRARGAGTGTSAASLRSVKSSASLRSVRSCGSRLPTYWPR</sequence>
<feature type="region of interest" description="Disordered" evidence="1">
    <location>
        <begin position="54"/>
        <end position="122"/>
    </location>
</feature>
<dbReference type="Proteomes" id="UP000184267">
    <property type="component" value="Unassembled WGS sequence"/>
</dbReference>
<organism evidence="2 3">
    <name type="scientific">Trametes pubescens</name>
    <name type="common">White-rot fungus</name>
    <dbReference type="NCBI Taxonomy" id="154538"/>
    <lineage>
        <taxon>Eukaryota</taxon>
        <taxon>Fungi</taxon>
        <taxon>Dikarya</taxon>
        <taxon>Basidiomycota</taxon>
        <taxon>Agaricomycotina</taxon>
        <taxon>Agaricomycetes</taxon>
        <taxon>Polyporales</taxon>
        <taxon>Polyporaceae</taxon>
        <taxon>Trametes</taxon>
    </lineage>
</organism>
<dbReference type="EMBL" id="MNAD01000981">
    <property type="protein sequence ID" value="OJT09147.1"/>
    <property type="molecule type" value="Genomic_DNA"/>
</dbReference>
<evidence type="ECO:0000313" key="3">
    <source>
        <dbReference type="Proteomes" id="UP000184267"/>
    </source>
</evidence>